<proteinExistence type="predicted"/>
<sequence>MATGGNGSTHSGDEDHGMQALWAAVQTQEQQRERIERAVEEIRQAITGLGFGGNRNHDYDGVRVDEATLHTVFTLSDAVNLAYKLEMQLARHARSQAPNQQYTESSHAAIDNGRPVIVQTSQPPQRAVSRDSWKVIAAKPEWQLLKKIPSFNLEICDFAALGNILFWL</sequence>
<evidence type="ECO:0000313" key="1">
    <source>
        <dbReference type="EMBL" id="KAA8514858.1"/>
    </source>
</evidence>
<reference evidence="1 2" key="1">
    <citation type="submission" date="2019-09" db="EMBL/GenBank/DDBJ databases">
        <title>A chromosome-level genome assembly of the Chinese tupelo Nyssa sinensis.</title>
        <authorList>
            <person name="Yang X."/>
            <person name="Kang M."/>
            <person name="Yang Y."/>
            <person name="Xiong H."/>
            <person name="Wang M."/>
            <person name="Zhang Z."/>
            <person name="Wang Z."/>
            <person name="Wu H."/>
            <person name="Ma T."/>
            <person name="Liu J."/>
            <person name="Xi Z."/>
        </authorList>
    </citation>
    <scope>NUCLEOTIDE SEQUENCE [LARGE SCALE GENOMIC DNA]</scope>
    <source>
        <strain evidence="1">J267</strain>
        <tissue evidence="1">Leaf</tissue>
    </source>
</reference>
<dbReference type="Proteomes" id="UP000325577">
    <property type="component" value="Linkage Group LG9"/>
</dbReference>
<name>A0A5J4ZB98_9ASTE</name>
<evidence type="ECO:0000313" key="2">
    <source>
        <dbReference type="Proteomes" id="UP000325577"/>
    </source>
</evidence>
<protein>
    <submittedName>
        <fullName evidence="1">Uncharacterized protein</fullName>
    </submittedName>
</protein>
<organism evidence="1 2">
    <name type="scientific">Nyssa sinensis</name>
    <dbReference type="NCBI Taxonomy" id="561372"/>
    <lineage>
        <taxon>Eukaryota</taxon>
        <taxon>Viridiplantae</taxon>
        <taxon>Streptophyta</taxon>
        <taxon>Embryophyta</taxon>
        <taxon>Tracheophyta</taxon>
        <taxon>Spermatophyta</taxon>
        <taxon>Magnoliopsida</taxon>
        <taxon>eudicotyledons</taxon>
        <taxon>Gunneridae</taxon>
        <taxon>Pentapetalae</taxon>
        <taxon>asterids</taxon>
        <taxon>Cornales</taxon>
        <taxon>Nyssaceae</taxon>
        <taxon>Nyssa</taxon>
    </lineage>
</organism>
<accession>A0A5J4ZB98</accession>
<dbReference type="AlphaFoldDB" id="A0A5J4ZB98"/>
<gene>
    <name evidence="1" type="ORF">F0562_018037</name>
</gene>
<dbReference type="EMBL" id="CM018052">
    <property type="protein sequence ID" value="KAA8514858.1"/>
    <property type="molecule type" value="Genomic_DNA"/>
</dbReference>
<dbReference type="OrthoDB" id="1712633at2759"/>
<keyword evidence="2" id="KW-1185">Reference proteome</keyword>